<evidence type="ECO:0000313" key="2">
    <source>
        <dbReference type="EMBL" id="REA55036.1"/>
    </source>
</evidence>
<comment type="caution">
    <text evidence="2">The sequence shown here is derived from an EMBL/GenBank/DDBJ whole genome shotgun (WGS) entry which is preliminary data.</text>
</comment>
<dbReference type="Proteomes" id="UP000256373">
    <property type="component" value="Unassembled WGS sequence"/>
</dbReference>
<dbReference type="Gene3D" id="3.10.620.30">
    <property type="match status" value="1"/>
</dbReference>
<keyword evidence="3" id="KW-1185">Reference proteome</keyword>
<name>A0A3D8Y327_9BACT</name>
<dbReference type="InterPro" id="IPR038765">
    <property type="entry name" value="Papain-like_cys_pep_sf"/>
</dbReference>
<feature type="domain" description="Transglutaminase-like" evidence="1">
    <location>
        <begin position="177"/>
        <end position="247"/>
    </location>
</feature>
<proteinExistence type="predicted"/>
<evidence type="ECO:0000313" key="3">
    <source>
        <dbReference type="Proteomes" id="UP000256373"/>
    </source>
</evidence>
<accession>A0A3D8Y327</accession>
<dbReference type="Pfam" id="PF01841">
    <property type="entry name" value="Transglut_core"/>
    <property type="match status" value="1"/>
</dbReference>
<sequence length="292" mass="33319">MKYKLVHKTEYSYEEPVNNYHSLLCLTPRILPRQLCRDFSIKITPEPLDIIERTDFYGNTTHYFSLHSPHKKLTVLATSVVESLTETTGSPLEHSVITCEEATLRIQEDRPLRVSILEYMLASPLIKWDDPILDFARDCFKPDESLYSCVQSLCSKIFHEFDFMPDFSTVHTPIREVLAARKGVCQDFSHLAIACIRGFGFPARYVSGYLETLPPPGKAKLQGSDASHAWISVFIPDYGWCDFDPTNNVVPSERHIVTAWGRDYSDVTPLKGIIFSYGKHELKVEVDVIPIE</sequence>
<dbReference type="SMART" id="SM00460">
    <property type="entry name" value="TGc"/>
    <property type="match status" value="1"/>
</dbReference>
<dbReference type="SUPFAM" id="SSF54001">
    <property type="entry name" value="Cysteine proteinases"/>
    <property type="match status" value="1"/>
</dbReference>
<dbReference type="OrthoDB" id="9804872at2"/>
<dbReference type="EMBL" id="QNUL01000052">
    <property type="protein sequence ID" value="REA55036.1"/>
    <property type="molecule type" value="Genomic_DNA"/>
</dbReference>
<reference evidence="2 3" key="1">
    <citation type="submission" date="2018-07" db="EMBL/GenBank/DDBJ databases">
        <title>Dyadobacter roseus sp. nov., isolated from rose rhizosphere soil.</title>
        <authorList>
            <person name="Chen L."/>
        </authorList>
    </citation>
    <scope>NUCLEOTIDE SEQUENCE [LARGE SCALE GENOMIC DNA]</scope>
    <source>
        <strain evidence="2 3">RS19</strain>
    </source>
</reference>
<dbReference type="RefSeq" id="WP_115834407.1">
    <property type="nucleotide sequence ID" value="NZ_QNUL01000052.1"/>
</dbReference>
<dbReference type="PANTHER" id="PTHR33490">
    <property type="entry name" value="BLR5614 PROTEIN-RELATED"/>
    <property type="match status" value="1"/>
</dbReference>
<dbReference type="InterPro" id="IPR013589">
    <property type="entry name" value="Bac_transglu_N"/>
</dbReference>
<organism evidence="2 3">
    <name type="scientific">Dyadobacter luteus</name>
    <dbReference type="NCBI Taxonomy" id="2259619"/>
    <lineage>
        <taxon>Bacteria</taxon>
        <taxon>Pseudomonadati</taxon>
        <taxon>Bacteroidota</taxon>
        <taxon>Cytophagia</taxon>
        <taxon>Cytophagales</taxon>
        <taxon>Spirosomataceae</taxon>
        <taxon>Dyadobacter</taxon>
    </lineage>
</organism>
<gene>
    <name evidence="2" type="ORF">DSL64_28655</name>
</gene>
<protein>
    <submittedName>
        <fullName evidence="2">Transglutaminase family protein</fullName>
    </submittedName>
</protein>
<dbReference type="InterPro" id="IPR002931">
    <property type="entry name" value="Transglutaminase-like"/>
</dbReference>
<dbReference type="PANTHER" id="PTHR33490:SF7">
    <property type="entry name" value="BLR2979 PROTEIN"/>
    <property type="match status" value="1"/>
</dbReference>
<dbReference type="Pfam" id="PF08379">
    <property type="entry name" value="Bact_transglu_N"/>
    <property type="match status" value="1"/>
</dbReference>
<evidence type="ECO:0000259" key="1">
    <source>
        <dbReference type="SMART" id="SM00460"/>
    </source>
</evidence>
<dbReference type="AlphaFoldDB" id="A0A3D8Y327"/>